<protein>
    <submittedName>
        <fullName evidence="1">Uncharacterized protein</fullName>
    </submittedName>
</protein>
<proteinExistence type="predicted"/>
<keyword evidence="2" id="KW-1185">Reference proteome</keyword>
<name>A0ABS3EV66_9FLAO</name>
<reference evidence="1 2" key="1">
    <citation type="submission" date="2021-03" db="EMBL/GenBank/DDBJ databases">
        <title>Muricauda sp. CAU 1631 isolated from Incheon.</title>
        <authorList>
            <person name="Kim W."/>
        </authorList>
    </citation>
    <scope>NUCLEOTIDE SEQUENCE [LARGE SCALE GENOMIC DNA]</scope>
    <source>
        <strain evidence="1 2">CAU 1631</strain>
    </source>
</reference>
<evidence type="ECO:0000313" key="2">
    <source>
        <dbReference type="Proteomes" id="UP000664163"/>
    </source>
</evidence>
<sequence length="139" mass="15809">MTKKQLLNLIKPFSAAMFAKEINPIVAKSRGISIQEAKSLSYLQSNEVVEFMDEMGFPMDDIGKHIKFKGLSITKKSLRAKIHKMSQPEFDEKLSLIVAANRKKSICQVRSCQYLRYNEVVNFLLSIGETLPIKNTPED</sequence>
<accession>A0ABS3EV66</accession>
<evidence type="ECO:0000313" key="1">
    <source>
        <dbReference type="EMBL" id="MBO0330084.1"/>
    </source>
</evidence>
<organism evidence="1 2">
    <name type="scientific">[Muricauda] lutisoli</name>
    <dbReference type="NCBI Taxonomy" id="2816035"/>
    <lineage>
        <taxon>Bacteria</taxon>
        <taxon>Pseudomonadati</taxon>
        <taxon>Bacteroidota</taxon>
        <taxon>Flavobacteriia</taxon>
        <taxon>Flavobacteriales</taxon>
        <taxon>Flavobacteriaceae</taxon>
        <taxon>Allomuricauda</taxon>
    </lineage>
</organism>
<gene>
    <name evidence="1" type="ORF">J0X13_05950</name>
</gene>
<comment type="caution">
    <text evidence="1">The sequence shown here is derived from an EMBL/GenBank/DDBJ whole genome shotgun (WGS) entry which is preliminary data.</text>
</comment>
<dbReference type="EMBL" id="JAFLND010000001">
    <property type="protein sequence ID" value="MBO0330084.1"/>
    <property type="molecule type" value="Genomic_DNA"/>
</dbReference>
<dbReference type="RefSeq" id="WP_207070507.1">
    <property type="nucleotide sequence ID" value="NZ_JAFLND010000001.1"/>
</dbReference>
<dbReference type="Proteomes" id="UP000664163">
    <property type="component" value="Unassembled WGS sequence"/>
</dbReference>